<dbReference type="PROSITE" id="PS51257">
    <property type="entry name" value="PROKAR_LIPOPROTEIN"/>
    <property type="match status" value="1"/>
</dbReference>
<sequence>MKQKLLLFMSVFFVLMMIGCSETVNEEPESKLSQAEIIIVIDEISDNHQVEFVDGTSLMAIMKENFEIETAFEDSFIIGINEVLADDEAKLGWMYYINGDFATSGANDYIPEDGDVVEFKYESWE</sequence>
<dbReference type="InterPro" id="IPR027954">
    <property type="entry name" value="Transcobalamin-like_C"/>
</dbReference>
<evidence type="ECO:0000313" key="2">
    <source>
        <dbReference type="EMBL" id="OIJ14861.1"/>
    </source>
</evidence>
<proteinExistence type="predicted"/>
<feature type="domain" description="Transcobalamin-like C-terminal" evidence="1">
    <location>
        <begin position="55"/>
        <end position="122"/>
    </location>
</feature>
<dbReference type="RefSeq" id="WP_071309029.1">
    <property type="nucleotide sequence ID" value="NZ_MLQR01000016.1"/>
</dbReference>
<accession>A0A1S2LQS8</accession>
<dbReference type="Gene3D" id="2.170.130.30">
    <property type="match status" value="1"/>
</dbReference>
<evidence type="ECO:0000259" key="1">
    <source>
        <dbReference type="Pfam" id="PF14478"/>
    </source>
</evidence>
<dbReference type="EMBL" id="MLQR01000016">
    <property type="protein sequence ID" value="OIJ14861.1"/>
    <property type="molecule type" value="Genomic_DNA"/>
</dbReference>
<keyword evidence="3" id="KW-1185">Reference proteome</keyword>
<gene>
    <name evidence="2" type="ORF">BKP37_07760</name>
</gene>
<reference evidence="2 3" key="1">
    <citation type="submission" date="2016-10" db="EMBL/GenBank/DDBJ databases">
        <title>Draft genome sequences of four alkaliphilic bacteria belonging to the Anaerobacillus genus.</title>
        <authorList>
            <person name="Bassil N.M."/>
            <person name="Lloyd J.R."/>
        </authorList>
    </citation>
    <scope>NUCLEOTIDE SEQUENCE [LARGE SCALE GENOMIC DNA]</scope>
    <source>
        <strain evidence="2 3">DSM 18345</strain>
    </source>
</reference>
<name>A0A1S2LQS8_9BACI</name>
<dbReference type="OrthoDB" id="2870483at2"/>
<organism evidence="2 3">
    <name type="scientific">Anaerobacillus alkalilacustris</name>
    <dbReference type="NCBI Taxonomy" id="393763"/>
    <lineage>
        <taxon>Bacteria</taxon>
        <taxon>Bacillati</taxon>
        <taxon>Bacillota</taxon>
        <taxon>Bacilli</taxon>
        <taxon>Bacillales</taxon>
        <taxon>Bacillaceae</taxon>
        <taxon>Anaerobacillus</taxon>
    </lineage>
</organism>
<protein>
    <recommendedName>
        <fullName evidence="1">Transcobalamin-like C-terminal domain-containing protein</fullName>
    </recommendedName>
</protein>
<dbReference type="Pfam" id="PF14478">
    <property type="entry name" value="DUF4430"/>
    <property type="match status" value="1"/>
</dbReference>
<dbReference type="Proteomes" id="UP000179524">
    <property type="component" value="Unassembled WGS sequence"/>
</dbReference>
<evidence type="ECO:0000313" key="3">
    <source>
        <dbReference type="Proteomes" id="UP000179524"/>
    </source>
</evidence>
<dbReference type="AlphaFoldDB" id="A0A1S2LQS8"/>
<comment type="caution">
    <text evidence="2">The sequence shown here is derived from an EMBL/GenBank/DDBJ whole genome shotgun (WGS) entry which is preliminary data.</text>
</comment>